<protein>
    <recommendedName>
        <fullName evidence="2">SpoVT-AbrB domain-containing protein</fullName>
    </recommendedName>
</protein>
<dbReference type="EMBL" id="MFRE01000005">
    <property type="protein sequence ID" value="OGH94993.1"/>
    <property type="molecule type" value="Genomic_DNA"/>
</dbReference>
<feature type="domain" description="SpoVT-AbrB" evidence="2">
    <location>
        <begin position="17"/>
        <end position="62"/>
    </location>
</feature>
<dbReference type="SUPFAM" id="SSF89447">
    <property type="entry name" value="AbrB/MazE/MraZ-like"/>
    <property type="match status" value="1"/>
</dbReference>
<dbReference type="PROSITE" id="PS51740">
    <property type="entry name" value="SPOVT_ABRB"/>
    <property type="match status" value="1"/>
</dbReference>
<evidence type="ECO:0000313" key="4">
    <source>
        <dbReference type="Proteomes" id="UP000178254"/>
    </source>
</evidence>
<dbReference type="Gene3D" id="2.10.260.10">
    <property type="match status" value="1"/>
</dbReference>
<keyword evidence="1" id="KW-0238">DNA-binding</keyword>
<evidence type="ECO:0000313" key="3">
    <source>
        <dbReference type="EMBL" id="OGH94993.1"/>
    </source>
</evidence>
<comment type="caution">
    <text evidence="3">The sequence shown here is derived from an EMBL/GenBank/DDBJ whole genome shotgun (WGS) entry which is preliminary data.</text>
</comment>
<accession>A0A1F6PG74</accession>
<dbReference type="InterPro" id="IPR037914">
    <property type="entry name" value="SpoVT-AbrB_sf"/>
</dbReference>
<dbReference type="Proteomes" id="UP000178254">
    <property type="component" value="Unassembled WGS sequence"/>
</dbReference>
<dbReference type="NCBIfam" id="TIGR01439">
    <property type="entry name" value="lp_hng_hel_AbrB"/>
    <property type="match status" value="1"/>
</dbReference>
<dbReference type="AlphaFoldDB" id="A0A1F6PG74"/>
<dbReference type="InterPro" id="IPR007159">
    <property type="entry name" value="SpoVT-AbrB_dom"/>
</dbReference>
<proteinExistence type="predicted"/>
<dbReference type="STRING" id="1798709.A2538_04885"/>
<reference evidence="3 4" key="1">
    <citation type="journal article" date="2016" name="Nat. Commun.">
        <title>Thousands of microbial genomes shed light on interconnected biogeochemical processes in an aquifer system.</title>
        <authorList>
            <person name="Anantharaman K."/>
            <person name="Brown C.T."/>
            <person name="Hug L.A."/>
            <person name="Sharon I."/>
            <person name="Castelle C.J."/>
            <person name="Probst A.J."/>
            <person name="Thomas B.C."/>
            <person name="Singh A."/>
            <person name="Wilkins M.J."/>
            <person name="Karaoz U."/>
            <person name="Brodie E.L."/>
            <person name="Williams K.H."/>
            <person name="Hubbard S.S."/>
            <person name="Banfield J.F."/>
        </authorList>
    </citation>
    <scope>NUCLEOTIDE SEQUENCE [LARGE SCALE GENOMIC DNA]</scope>
</reference>
<gene>
    <name evidence="3" type="ORF">A2538_04885</name>
</gene>
<dbReference type="GO" id="GO:0003677">
    <property type="term" value="F:DNA binding"/>
    <property type="evidence" value="ECO:0007669"/>
    <property type="project" value="UniProtKB-UniRule"/>
</dbReference>
<organism evidence="3 4">
    <name type="scientific">Candidatus Magasanikbacteria bacterium RIFOXYD2_FULL_41_14</name>
    <dbReference type="NCBI Taxonomy" id="1798709"/>
    <lineage>
        <taxon>Bacteria</taxon>
        <taxon>Candidatus Magasanikiibacteriota</taxon>
    </lineage>
</organism>
<name>A0A1F6PG74_9BACT</name>
<evidence type="ECO:0000256" key="1">
    <source>
        <dbReference type="PROSITE-ProRule" id="PRU01076"/>
    </source>
</evidence>
<evidence type="ECO:0000259" key="2">
    <source>
        <dbReference type="PROSITE" id="PS51740"/>
    </source>
</evidence>
<dbReference type="Pfam" id="PF04014">
    <property type="entry name" value="MazE_antitoxin"/>
    <property type="match status" value="1"/>
</dbReference>
<sequence length="79" mass="9017">MKKNHQAGVFVDEEMFYGTTVIGARGQLVVPKEIREKLKVKSGDKFFVVGHYGKIILIPEAEARLVVNRLTKHLKNFTF</sequence>
<dbReference type="SMART" id="SM00966">
    <property type="entry name" value="SpoVT_AbrB"/>
    <property type="match status" value="1"/>
</dbReference>